<feature type="transmembrane region" description="Helical" evidence="3">
    <location>
        <begin position="213"/>
        <end position="238"/>
    </location>
</feature>
<evidence type="ECO:0000313" key="6">
    <source>
        <dbReference type="Proteomes" id="UP000288805"/>
    </source>
</evidence>
<comment type="subcellular location">
    <subcellularLocation>
        <location evidence="1">Membrane</location>
        <topology evidence="1">Single-pass membrane protein</topology>
    </subcellularLocation>
</comment>
<dbReference type="GO" id="GO:0016020">
    <property type="term" value="C:membrane"/>
    <property type="evidence" value="ECO:0007669"/>
    <property type="project" value="UniProtKB-SubCell"/>
</dbReference>
<gene>
    <name evidence="5" type="primary">WAK1_1</name>
    <name evidence="5" type="ORF">CK203_005535</name>
</gene>
<keyword evidence="3" id="KW-0812">Transmembrane</keyword>
<keyword evidence="5" id="KW-0808">Transferase</keyword>
<dbReference type="GO" id="GO:0030247">
    <property type="term" value="F:polysaccharide binding"/>
    <property type="evidence" value="ECO:0007669"/>
    <property type="project" value="InterPro"/>
</dbReference>
<evidence type="ECO:0000313" key="5">
    <source>
        <dbReference type="EMBL" id="RVX16034.1"/>
    </source>
</evidence>
<feature type="domain" description="Wall-associated receptor kinase galacturonan-binding" evidence="4">
    <location>
        <begin position="13"/>
        <end position="65"/>
    </location>
</feature>
<sequence length="258" mass="27575">MAAPAAALAKPGCSDSCGDVSIPYPFGTREGCYLNEEFLITCDNSTSPPKAFLTDSTINVTNINFDVGCDTYALLSGYQGEDLYRTGCMSICSSEKQVQDVLAQGLVVASYAFIVEESAFNFSSKNLTNLQDIEKLPMVLDWSIGNETCQVAKTNPTSYACKGNSTCSEPSGRSGYLASALMVTMGILTSMVAKEGYHGDGREDGDGCNPNMLQVIQIVLGVSIGLISLLMGSSWLYWDSRKGSSLNSKRSSLSKMVV</sequence>
<keyword evidence="5" id="KW-0418">Kinase</keyword>
<feature type="transmembrane region" description="Helical" evidence="3">
    <location>
        <begin position="175"/>
        <end position="193"/>
    </location>
</feature>
<dbReference type="Proteomes" id="UP000288805">
    <property type="component" value="Unassembled WGS sequence"/>
</dbReference>
<dbReference type="GO" id="GO:0016301">
    <property type="term" value="F:kinase activity"/>
    <property type="evidence" value="ECO:0007669"/>
    <property type="project" value="UniProtKB-KW"/>
</dbReference>
<organism evidence="5 6">
    <name type="scientific">Vitis vinifera</name>
    <name type="common">Grape</name>
    <dbReference type="NCBI Taxonomy" id="29760"/>
    <lineage>
        <taxon>Eukaryota</taxon>
        <taxon>Viridiplantae</taxon>
        <taxon>Streptophyta</taxon>
        <taxon>Embryophyta</taxon>
        <taxon>Tracheophyta</taxon>
        <taxon>Spermatophyta</taxon>
        <taxon>Magnoliopsida</taxon>
        <taxon>eudicotyledons</taxon>
        <taxon>Gunneridae</taxon>
        <taxon>Pentapetalae</taxon>
        <taxon>rosids</taxon>
        <taxon>Vitales</taxon>
        <taxon>Vitaceae</taxon>
        <taxon>Viteae</taxon>
        <taxon>Vitis</taxon>
    </lineage>
</organism>
<dbReference type="EMBL" id="QGNW01000017">
    <property type="protein sequence ID" value="RVX16034.1"/>
    <property type="molecule type" value="Genomic_DNA"/>
</dbReference>
<evidence type="ECO:0000256" key="1">
    <source>
        <dbReference type="ARBA" id="ARBA00004167"/>
    </source>
</evidence>
<keyword evidence="5" id="KW-0675">Receptor</keyword>
<keyword evidence="3" id="KW-0472">Membrane</keyword>
<evidence type="ECO:0000256" key="2">
    <source>
        <dbReference type="ARBA" id="ARBA00022729"/>
    </source>
</evidence>
<reference evidence="5 6" key="1">
    <citation type="journal article" date="2018" name="PLoS Genet.">
        <title>Population sequencing reveals clonal diversity and ancestral inbreeding in the grapevine cultivar Chardonnay.</title>
        <authorList>
            <person name="Roach M.J."/>
            <person name="Johnson D.L."/>
            <person name="Bohlmann J."/>
            <person name="van Vuuren H.J."/>
            <person name="Jones S.J."/>
            <person name="Pretorius I.S."/>
            <person name="Schmidt S.A."/>
            <person name="Borneman A.R."/>
        </authorList>
    </citation>
    <scope>NUCLEOTIDE SEQUENCE [LARGE SCALE GENOMIC DNA]</scope>
    <source>
        <strain evidence="6">cv. Chardonnay</strain>
        <tissue evidence="5">Leaf</tissue>
    </source>
</reference>
<dbReference type="PANTHER" id="PTHR33491">
    <property type="entry name" value="OSJNBA0016N04.9 PROTEIN"/>
    <property type="match status" value="1"/>
</dbReference>
<name>A0A438K491_VITVI</name>
<protein>
    <submittedName>
        <fullName evidence="5">Wall-associated receptor kinase 1</fullName>
    </submittedName>
</protein>
<evidence type="ECO:0000259" key="4">
    <source>
        <dbReference type="Pfam" id="PF13947"/>
    </source>
</evidence>
<keyword evidence="2" id="KW-0732">Signal</keyword>
<dbReference type="InterPro" id="IPR025287">
    <property type="entry name" value="WAK_GUB"/>
</dbReference>
<comment type="caution">
    <text evidence="5">The sequence shown here is derived from an EMBL/GenBank/DDBJ whole genome shotgun (WGS) entry which is preliminary data.</text>
</comment>
<dbReference type="Pfam" id="PF13947">
    <property type="entry name" value="GUB_WAK_bind"/>
    <property type="match status" value="1"/>
</dbReference>
<accession>A0A438K491</accession>
<keyword evidence="3" id="KW-1133">Transmembrane helix</keyword>
<evidence type="ECO:0000256" key="3">
    <source>
        <dbReference type="SAM" id="Phobius"/>
    </source>
</evidence>
<proteinExistence type="predicted"/>
<dbReference type="AlphaFoldDB" id="A0A438K491"/>